<dbReference type="RefSeq" id="WP_123166304.1">
    <property type="nucleotide sequence ID" value="NZ_RIAX01000013.1"/>
</dbReference>
<dbReference type="EMBL" id="RIAX01000013">
    <property type="protein sequence ID" value="RNF38483.1"/>
    <property type="molecule type" value="Genomic_DNA"/>
</dbReference>
<dbReference type="AlphaFoldDB" id="A0A3M8P481"/>
<evidence type="ECO:0000313" key="1">
    <source>
        <dbReference type="EMBL" id="RNF38483.1"/>
    </source>
</evidence>
<protein>
    <submittedName>
        <fullName evidence="1">Uncharacterized protein</fullName>
    </submittedName>
</protein>
<organism evidence="1 2">
    <name type="scientific">Planococcus salinus</name>
    <dbReference type="NCBI Taxonomy" id="1848460"/>
    <lineage>
        <taxon>Bacteria</taxon>
        <taxon>Bacillati</taxon>
        <taxon>Bacillota</taxon>
        <taxon>Bacilli</taxon>
        <taxon>Bacillales</taxon>
        <taxon>Caryophanaceae</taxon>
        <taxon>Planococcus</taxon>
    </lineage>
</organism>
<proteinExistence type="predicted"/>
<dbReference type="Proteomes" id="UP000275473">
    <property type="component" value="Unassembled WGS sequence"/>
</dbReference>
<dbReference type="OrthoDB" id="2966478at2"/>
<gene>
    <name evidence="1" type="ORF">EEX84_14190</name>
</gene>
<accession>A0A3M8P481</accession>
<sequence>MRKFVEAKKESVTEEKIQFAIEELEPFESLEAAGQMITDTDHNAFVYLLDTGNEFIYVQFAEETWPFLAQALEREDVPLLSWGQQVLPLDSFHEEMWMLIDNIEGNDNYGEAFHLAVEKAFHEALASRA</sequence>
<keyword evidence="2" id="KW-1185">Reference proteome</keyword>
<comment type="caution">
    <text evidence="1">The sequence shown here is derived from an EMBL/GenBank/DDBJ whole genome shotgun (WGS) entry which is preliminary data.</text>
</comment>
<dbReference type="InterPro" id="IPR020908">
    <property type="entry name" value="UPF0738"/>
</dbReference>
<dbReference type="Pfam" id="PF19785">
    <property type="entry name" value="UPF0738"/>
    <property type="match status" value="1"/>
</dbReference>
<name>A0A3M8P481_9BACL</name>
<reference evidence="1 2" key="1">
    <citation type="journal article" date="2018" name="Int. J. Syst. Evol. Microbiol.">
        <title>Planococcus salinus sp. nov., a moderately halophilic bacterium isolated from a saline-alkali soil.</title>
        <authorList>
            <person name="Gan L."/>
        </authorList>
    </citation>
    <scope>NUCLEOTIDE SEQUENCE [LARGE SCALE GENOMIC DNA]</scope>
    <source>
        <strain evidence="1 2">LCB217</strain>
    </source>
</reference>
<evidence type="ECO:0000313" key="2">
    <source>
        <dbReference type="Proteomes" id="UP000275473"/>
    </source>
</evidence>